<proteinExistence type="predicted"/>
<name>A0A7J9FRE1_9ROSI</name>
<keyword evidence="2" id="KW-1185">Reference proteome</keyword>
<evidence type="ECO:0000313" key="1">
    <source>
        <dbReference type="EMBL" id="MBA0787731.1"/>
    </source>
</evidence>
<protein>
    <submittedName>
        <fullName evidence="1">Uncharacterized protein</fullName>
    </submittedName>
</protein>
<organism evidence="1 2">
    <name type="scientific">Gossypium trilobum</name>
    <dbReference type="NCBI Taxonomy" id="34281"/>
    <lineage>
        <taxon>Eukaryota</taxon>
        <taxon>Viridiplantae</taxon>
        <taxon>Streptophyta</taxon>
        <taxon>Embryophyta</taxon>
        <taxon>Tracheophyta</taxon>
        <taxon>Spermatophyta</taxon>
        <taxon>Magnoliopsida</taxon>
        <taxon>eudicotyledons</taxon>
        <taxon>Gunneridae</taxon>
        <taxon>Pentapetalae</taxon>
        <taxon>rosids</taxon>
        <taxon>malvids</taxon>
        <taxon>Malvales</taxon>
        <taxon>Malvaceae</taxon>
        <taxon>Malvoideae</taxon>
        <taxon>Gossypium</taxon>
    </lineage>
</organism>
<sequence>MFQSLMLRILVILADKDDLSHYILCCFHEIIHI</sequence>
<dbReference type="AlphaFoldDB" id="A0A7J9FRE1"/>
<reference evidence="1 2" key="1">
    <citation type="journal article" date="2019" name="Genome Biol. Evol.">
        <title>Insights into the evolution of the New World diploid cottons (Gossypium, subgenus Houzingenia) based on genome sequencing.</title>
        <authorList>
            <person name="Grover C.E."/>
            <person name="Arick M.A. 2nd"/>
            <person name="Thrash A."/>
            <person name="Conover J.L."/>
            <person name="Sanders W.S."/>
            <person name="Peterson D.G."/>
            <person name="Frelichowski J.E."/>
            <person name="Scheffler J.A."/>
            <person name="Scheffler B.E."/>
            <person name="Wendel J.F."/>
        </authorList>
    </citation>
    <scope>NUCLEOTIDE SEQUENCE [LARGE SCALE GENOMIC DNA]</scope>
    <source>
        <strain evidence="1">8</strain>
        <tissue evidence="1">Leaf</tissue>
    </source>
</reference>
<gene>
    <name evidence="1" type="ORF">Gotri_028015</name>
</gene>
<dbReference type="EMBL" id="JABEZW010226384">
    <property type="protein sequence ID" value="MBA0787731.1"/>
    <property type="molecule type" value="Genomic_DNA"/>
</dbReference>
<evidence type="ECO:0000313" key="2">
    <source>
        <dbReference type="Proteomes" id="UP000593568"/>
    </source>
</evidence>
<comment type="caution">
    <text evidence="1">The sequence shown here is derived from an EMBL/GenBank/DDBJ whole genome shotgun (WGS) entry which is preliminary data.</text>
</comment>
<dbReference type="Proteomes" id="UP000593568">
    <property type="component" value="Unassembled WGS sequence"/>
</dbReference>
<accession>A0A7J9FRE1</accession>